<feature type="transmembrane region" description="Helical" evidence="1">
    <location>
        <begin position="67"/>
        <end position="89"/>
    </location>
</feature>
<name>A0A1H4DQD6_XYLRU</name>
<dbReference type="OrthoDB" id="1080927at2"/>
<keyword evidence="1" id="KW-0472">Membrane</keyword>
<dbReference type="PIRSF" id="PIRSF002599">
    <property type="entry name" value="Cold_shock_A"/>
    <property type="match status" value="1"/>
</dbReference>
<dbReference type="Pfam" id="PF06961">
    <property type="entry name" value="DUF1294"/>
    <property type="match status" value="1"/>
</dbReference>
<keyword evidence="1" id="KW-0812">Transmembrane</keyword>
<evidence type="ECO:0000313" key="2">
    <source>
        <dbReference type="EMBL" id="SEA74640.1"/>
    </source>
</evidence>
<reference evidence="2 3" key="1">
    <citation type="submission" date="2016-10" db="EMBL/GenBank/DDBJ databases">
        <authorList>
            <person name="de Groot N.N."/>
        </authorList>
    </citation>
    <scope>NUCLEOTIDE SEQUENCE [LARGE SCALE GENOMIC DNA]</scope>
    <source>
        <strain evidence="2 3">D31d</strain>
    </source>
</reference>
<dbReference type="EMBL" id="FNRF01000004">
    <property type="protein sequence ID" value="SEA74640.1"/>
    <property type="molecule type" value="Genomic_DNA"/>
</dbReference>
<sequence>MAETLLYYLIAINIVTFIVYGIDKVKAMKGKWRIPEATLLLLAIIGGSVGAWLGMKTWHHKTMHKKFKYGLPLILLAQIALIALTSSGLQIP</sequence>
<dbReference type="InterPro" id="IPR012156">
    <property type="entry name" value="Cold_shock_CspA"/>
</dbReference>
<evidence type="ECO:0000256" key="1">
    <source>
        <dbReference type="SAM" id="Phobius"/>
    </source>
</evidence>
<accession>A0A1H4DQD6</accession>
<gene>
    <name evidence="2" type="ORF">SAMN05216462_2456</name>
</gene>
<dbReference type="GO" id="GO:0003676">
    <property type="term" value="F:nucleic acid binding"/>
    <property type="evidence" value="ECO:0007669"/>
    <property type="project" value="InterPro"/>
</dbReference>
<dbReference type="InterPro" id="IPR010718">
    <property type="entry name" value="DUF1294"/>
</dbReference>
<feature type="transmembrane region" description="Helical" evidence="1">
    <location>
        <begin position="6"/>
        <end position="22"/>
    </location>
</feature>
<proteinExistence type="predicted"/>
<keyword evidence="1" id="KW-1133">Transmembrane helix</keyword>
<dbReference type="RefSeq" id="WP_074761765.1">
    <property type="nucleotide sequence ID" value="NZ_FNRF01000004.1"/>
</dbReference>
<dbReference type="AlphaFoldDB" id="A0A1H4DQD6"/>
<dbReference type="Proteomes" id="UP000182257">
    <property type="component" value="Unassembled WGS sequence"/>
</dbReference>
<feature type="transmembrane region" description="Helical" evidence="1">
    <location>
        <begin position="34"/>
        <end position="55"/>
    </location>
</feature>
<evidence type="ECO:0000313" key="3">
    <source>
        <dbReference type="Proteomes" id="UP000182257"/>
    </source>
</evidence>
<organism evidence="2 3">
    <name type="scientific">Xylanibacter ruminicola</name>
    <name type="common">Prevotella ruminicola</name>
    <dbReference type="NCBI Taxonomy" id="839"/>
    <lineage>
        <taxon>Bacteria</taxon>
        <taxon>Pseudomonadati</taxon>
        <taxon>Bacteroidota</taxon>
        <taxon>Bacteroidia</taxon>
        <taxon>Bacteroidales</taxon>
        <taxon>Prevotellaceae</taxon>
        <taxon>Xylanibacter</taxon>
    </lineage>
</organism>
<protein>
    <submittedName>
        <fullName evidence="2">Uncharacterized membrane protein YsdA, DUF1294 family</fullName>
    </submittedName>
</protein>